<evidence type="ECO:0000256" key="7">
    <source>
        <dbReference type="SAM" id="Phobius"/>
    </source>
</evidence>
<gene>
    <name evidence="8" type="ORF">GCM10023307_22590</name>
</gene>
<evidence type="ECO:0000256" key="4">
    <source>
        <dbReference type="ARBA" id="ARBA00022692"/>
    </source>
</evidence>
<feature type="transmembrane region" description="Helical" evidence="7">
    <location>
        <begin position="103"/>
        <end position="124"/>
    </location>
</feature>
<feature type="transmembrane region" description="Helical" evidence="7">
    <location>
        <begin position="136"/>
        <end position="158"/>
    </location>
</feature>
<dbReference type="RefSeq" id="WP_345303426.1">
    <property type="nucleotide sequence ID" value="NZ_BAABJE010000010.1"/>
</dbReference>
<name>A0ABP9BJ56_9GAMM</name>
<feature type="transmembrane region" description="Helical" evidence="7">
    <location>
        <begin position="42"/>
        <end position="58"/>
    </location>
</feature>
<proteinExistence type="predicted"/>
<dbReference type="Pfam" id="PF01891">
    <property type="entry name" value="CbiM"/>
    <property type="match status" value="1"/>
</dbReference>
<accession>A0ABP9BJ56</accession>
<keyword evidence="2" id="KW-0813">Transport</keyword>
<comment type="caution">
    <text evidence="8">The sequence shown here is derived from an EMBL/GenBank/DDBJ whole genome shotgun (WGS) entry which is preliminary data.</text>
</comment>
<evidence type="ECO:0000313" key="9">
    <source>
        <dbReference type="Proteomes" id="UP001499959"/>
    </source>
</evidence>
<evidence type="ECO:0000256" key="1">
    <source>
        <dbReference type="ARBA" id="ARBA00004651"/>
    </source>
</evidence>
<keyword evidence="4 7" id="KW-0812">Transmembrane</keyword>
<evidence type="ECO:0000256" key="3">
    <source>
        <dbReference type="ARBA" id="ARBA00022475"/>
    </source>
</evidence>
<feature type="transmembrane region" description="Helical" evidence="7">
    <location>
        <begin position="70"/>
        <end position="97"/>
    </location>
</feature>
<keyword evidence="3" id="KW-1003">Cell membrane</keyword>
<keyword evidence="5 7" id="KW-1133">Transmembrane helix</keyword>
<keyword evidence="6 7" id="KW-0472">Membrane</keyword>
<evidence type="ECO:0000313" key="8">
    <source>
        <dbReference type="EMBL" id="GAA4796185.1"/>
    </source>
</evidence>
<dbReference type="Proteomes" id="UP001499959">
    <property type="component" value="Unassembled WGS sequence"/>
</dbReference>
<evidence type="ECO:0000256" key="2">
    <source>
        <dbReference type="ARBA" id="ARBA00022448"/>
    </source>
</evidence>
<protein>
    <submittedName>
        <fullName evidence="8">Energy-coupling factor ABC transporter permease</fullName>
    </submittedName>
</protein>
<dbReference type="InterPro" id="IPR002751">
    <property type="entry name" value="CbiM/NikMN"/>
</dbReference>
<comment type="subcellular location">
    <subcellularLocation>
        <location evidence="1">Cell membrane</location>
        <topology evidence="1">Multi-pass membrane protein</topology>
    </subcellularLocation>
</comment>
<organism evidence="8 9">
    <name type="scientific">Lysobacter hankyongensis</name>
    <dbReference type="NCBI Taxonomy" id="1176535"/>
    <lineage>
        <taxon>Bacteria</taxon>
        <taxon>Pseudomonadati</taxon>
        <taxon>Pseudomonadota</taxon>
        <taxon>Gammaproteobacteria</taxon>
        <taxon>Lysobacterales</taxon>
        <taxon>Lysobacteraceae</taxon>
        <taxon>Lysobacter</taxon>
    </lineage>
</organism>
<evidence type="ECO:0000256" key="6">
    <source>
        <dbReference type="ARBA" id="ARBA00023136"/>
    </source>
</evidence>
<dbReference type="EMBL" id="BAABJE010000010">
    <property type="protein sequence ID" value="GAA4796185.1"/>
    <property type="molecule type" value="Genomic_DNA"/>
</dbReference>
<sequence>MSAAIIANGIAHGIAFMLACATLAWAARGLPWYKLRGDPEALRVLLFATVALAAMRWFNADALQGVKLHFVGATVASLMFGARFALWSMAAVSLAAWAMGSAWYGWAPDFLVCGVSGVLVSEAVGRFIERRLPPNLLIYVWVRGFFGGALAIAASHLLKAGVAAVQDDPSMAAYLAAAPPMMFGEGFFCGAAMALIVVYRPEWCATFDDARYLPPQAPE</sequence>
<reference evidence="9" key="1">
    <citation type="journal article" date="2019" name="Int. J. Syst. Evol. Microbiol.">
        <title>The Global Catalogue of Microorganisms (GCM) 10K type strain sequencing project: providing services to taxonomists for standard genome sequencing and annotation.</title>
        <authorList>
            <consortium name="The Broad Institute Genomics Platform"/>
            <consortium name="The Broad Institute Genome Sequencing Center for Infectious Disease"/>
            <person name="Wu L."/>
            <person name="Ma J."/>
        </authorList>
    </citation>
    <scope>NUCLEOTIDE SEQUENCE [LARGE SCALE GENOMIC DNA]</scope>
    <source>
        <strain evidence="9">JCM 18204</strain>
    </source>
</reference>
<evidence type="ECO:0000256" key="5">
    <source>
        <dbReference type="ARBA" id="ARBA00022989"/>
    </source>
</evidence>
<feature type="transmembrane region" description="Helical" evidence="7">
    <location>
        <begin position="178"/>
        <end position="199"/>
    </location>
</feature>
<keyword evidence="9" id="KW-1185">Reference proteome</keyword>
<dbReference type="Gene3D" id="1.10.1760.20">
    <property type="match status" value="1"/>
</dbReference>